<evidence type="ECO:0000313" key="1">
    <source>
        <dbReference type="EMBL" id="KAJ5414234.1"/>
    </source>
</evidence>
<reference evidence="1" key="2">
    <citation type="journal article" date="2023" name="IMA Fungus">
        <title>Comparative genomic study of the Penicillium genus elucidates a diverse pangenome and 15 lateral gene transfer events.</title>
        <authorList>
            <person name="Petersen C."/>
            <person name="Sorensen T."/>
            <person name="Nielsen M.R."/>
            <person name="Sondergaard T.E."/>
            <person name="Sorensen J.L."/>
            <person name="Fitzpatrick D.A."/>
            <person name="Frisvad J.C."/>
            <person name="Nielsen K.L."/>
        </authorList>
    </citation>
    <scope>NUCLEOTIDE SEQUENCE</scope>
    <source>
        <strain evidence="1">IBT 29677</strain>
    </source>
</reference>
<dbReference type="Proteomes" id="UP001147747">
    <property type="component" value="Unassembled WGS sequence"/>
</dbReference>
<keyword evidence="2" id="KW-1185">Reference proteome</keyword>
<name>A0A9W9WB19_9EURO</name>
<dbReference type="AlphaFoldDB" id="A0A9W9WB19"/>
<dbReference type="RefSeq" id="XP_056494080.1">
    <property type="nucleotide sequence ID" value="XM_056625498.1"/>
</dbReference>
<reference evidence="1" key="1">
    <citation type="submission" date="2022-12" db="EMBL/GenBank/DDBJ databases">
        <authorList>
            <person name="Petersen C."/>
        </authorList>
    </citation>
    <scope>NUCLEOTIDE SEQUENCE</scope>
    <source>
        <strain evidence="1">IBT 29677</strain>
    </source>
</reference>
<dbReference type="EMBL" id="JAPZBU010000003">
    <property type="protein sequence ID" value="KAJ5414234.1"/>
    <property type="molecule type" value="Genomic_DNA"/>
</dbReference>
<evidence type="ECO:0000313" key="2">
    <source>
        <dbReference type="Proteomes" id="UP001147747"/>
    </source>
</evidence>
<sequence>MANGGPQDPKSTYARSPDVDPILQNRLVGIADAYPGNPIVKWLVVPFARHPFNGHGIAIWPAYYMQLWQ</sequence>
<proteinExistence type="predicted"/>
<dbReference type="GeneID" id="81364478"/>
<organism evidence="1 2">
    <name type="scientific">Penicillium cosmopolitanum</name>
    <dbReference type="NCBI Taxonomy" id="1131564"/>
    <lineage>
        <taxon>Eukaryota</taxon>
        <taxon>Fungi</taxon>
        <taxon>Dikarya</taxon>
        <taxon>Ascomycota</taxon>
        <taxon>Pezizomycotina</taxon>
        <taxon>Eurotiomycetes</taxon>
        <taxon>Eurotiomycetidae</taxon>
        <taxon>Eurotiales</taxon>
        <taxon>Aspergillaceae</taxon>
        <taxon>Penicillium</taxon>
    </lineage>
</organism>
<comment type="caution">
    <text evidence="1">The sequence shown here is derived from an EMBL/GenBank/DDBJ whole genome shotgun (WGS) entry which is preliminary data.</text>
</comment>
<accession>A0A9W9WB19</accession>
<gene>
    <name evidence="1" type="ORF">N7509_000861</name>
</gene>
<protein>
    <submittedName>
        <fullName evidence="1">Uncharacterized protein</fullName>
    </submittedName>
</protein>